<evidence type="ECO:0008006" key="5">
    <source>
        <dbReference type="Google" id="ProtNLM"/>
    </source>
</evidence>
<evidence type="ECO:0000256" key="1">
    <source>
        <dbReference type="SAM" id="Coils"/>
    </source>
</evidence>
<proteinExistence type="predicted"/>
<evidence type="ECO:0000313" key="3">
    <source>
        <dbReference type="EMBL" id="MFD0989608.1"/>
    </source>
</evidence>
<gene>
    <name evidence="3" type="ORF">ACFQ1R_05835</name>
</gene>
<keyword evidence="1" id="KW-0175">Coiled coil</keyword>
<name>A0ABW3JGT7_9FLAO</name>
<dbReference type="EMBL" id="JBHTJI010000001">
    <property type="protein sequence ID" value="MFD0989608.1"/>
    <property type="molecule type" value="Genomic_DNA"/>
</dbReference>
<evidence type="ECO:0000313" key="4">
    <source>
        <dbReference type="Proteomes" id="UP001597061"/>
    </source>
</evidence>
<feature type="coiled-coil region" evidence="1">
    <location>
        <begin position="54"/>
        <end position="105"/>
    </location>
</feature>
<feature type="chain" id="PRO_5046479383" description="LTXXQ motif family protein" evidence="2">
    <location>
        <begin position="22"/>
        <end position="142"/>
    </location>
</feature>
<accession>A0ABW3JGT7</accession>
<reference evidence="4" key="1">
    <citation type="journal article" date="2019" name="Int. J. Syst. Evol. Microbiol.">
        <title>The Global Catalogue of Microorganisms (GCM) 10K type strain sequencing project: providing services to taxonomists for standard genome sequencing and annotation.</title>
        <authorList>
            <consortium name="The Broad Institute Genomics Platform"/>
            <consortium name="The Broad Institute Genome Sequencing Center for Infectious Disease"/>
            <person name="Wu L."/>
            <person name="Ma J."/>
        </authorList>
    </citation>
    <scope>NUCLEOTIDE SEQUENCE [LARGE SCALE GENOMIC DNA]</scope>
    <source>
        <strain evidence="4">CCUG 62414</strain>
    </source>
</reference>
<keyword evidence="2" id="KW-0732">Signal</keyword>
<comment type="caution">
    <text evidence="3">The sequence shown here is derived from an EMBL/GenBank/DDBJ whole genome shotgun (WGS) entry which is preliminary data.</text>
</comment>
<feature type="signal peptide" evidence="2">
    <location>
        <begin position="1"/>
        <end position="21"/>
    </location>
</feature>
<protein>
    <recommendedName>
        <fullName evidence="5">LTXXQ motif family protein</fullName>
    </recommendedName>
</protein>
<organism evidence="3 4">
    <name type="scientific">Mariniflexile jejuense</name>
    <dbReference type="NCBI Taxonomy" id="1173582"/>
    <lineage>
        <taxon>Bacteria</taxon>
        <taxon>Pseudomonadati</taxon>
        <taxon>Bacteroidota</taxon>
        <taxon>Flavobacteriia</taxon>
        <taxon>Flavobacteriales</taxon>
        <taxon>Flavobacteriaceae</taxon>
        <taxon>Mariniflexile</taxon>
    </lineage>
</organism>
<evidence type="ECO:0000256" key="2">
    <source>
        <dbReference type="SAM" id="SignalP"/>
    </source>
</evidence>
<sequence>MKRRLLITVLFVLSFSLITIAQSNRDKIKTLKIAYITEKLNLSEKEAQKFWPIYNDFEEEKSRLREEAYNVRKKTNIEALSEDEAKQLLKEIRANEYKRQAIENDFVDKLTNIISAKKVILLHKIEEEFKRKMFEEYKKRKN</sequence>
<dbReference type="Proteomes" id="UP001597061">
    <property type="component" value="Unassembled WGS sequence"/>
</dbReference>
<keyword evidence="4" id="KW-1185">Reference proteome</keyword>
<dbReference type="RefSeq" id="WP_379925187.1">
    <property type="nucleotide sequence ID" value="NZ_JBHTJI010000001.1"/>
</dbReference>